<protein>
    <recommendedName>
        <fullName evidence="3">YwpF-like protein</fullName>
    </recommendedName>
</protein>
<dbReference type="EMBL" id="PISE01000065">
    <property type="protein sequence ID" value="PKG21720.1"/>
    <property type="molecule type" value="Genomic_DNA"/>
</dbReference>
<sequence length="143" mass="16693">MKTFKLISVQVLLADKIIPIDLVDGLIINKEDEKSKWLLEMYTTHEYIDFFKKRKMQKGKMLVHAVITKKENDPAPFEVEILSIQVFNNTASILLEGNLKRDRIDYAELLLDYLLREGFAGEELSIKFKELMQSKPQAFLEKN</sequence>
<dbReference type="AlphaFoldDB" id="A0A2N0YWU2"/>
<dbReference type="Pfam" id="PF14183">
    <property type="entry name" value="YwpF"/>
    <property type="match status" value="1"/>
</dbReference>
<evidence type="ECO:0000313" key="1">
    <source>
        <dbReference type="EMBL" id="PKG21720.1"/>
    </source>
</evidence>
<comment type="caution">
    <text evidence="1">The sequence shown here is derived from an EMBL/GenBank/DDBJ whole genome shotgun (WGS) entry which is preliminary data.</text>
</comment>
<dbReference type="OrthoDB" id="2427395at2"/>
<gene>
    <name evidence="1" type="ORF">CWS01_21005</name>
</gene>
<reference evidence="1 2" key="1">
    <citation type="journal article" date="2003" name="Int. J. Syst. Evol. Microbiol.">
        <title>Bacillus nealsonii sp. nov., isolated from a spacecraft-assembly facility, whose spores are gamma-radiation resistant.</title>
        <authorList>
            <person name="Venkateswaran K."/>
            <person name="Kempf M."/>
            <person name="Chen F."/>
            <person name="Satomi M."/>
            <person name="Nicholson W."/>
            <person name="Kern R."/>
        </authorList>
    </citation>
    <scope>NUCLEOTIDE SEQUENCE [LARGE SCALE GENOMIC DNA]</scope>
    <source>
        <strain evidence="1 2">FO-92</strain>
    </source>
</reference>
<evidence type="ECO:0008006" key="3">
    <source>
        <dbReference type="Google" id="ProtNLM"/>
    </source>
</evidence>
<dbReference type="RefSeq" id="WP_101179306.1">
    <property type="nucleotide sequence ID" value="NZ_PISE01000065.1"/>
</dbReference>
<organism evidence="1 2">
    <name type="scientific">Niallia nealsonii</name>
    <dbReference type="NCBI Taxonomy" id="115979"/>
    <lineage>
        <taxon>Bacteria</taxon>
        <taxon>Bacillati</taxon>
        <taxon>Bacillota</taxon>
        <taxon>Bacilli</taxon>
        <taxon>Bacillales</taxon>
        <taxon>Bacillaceae</taxon>
        <taxon>Niallia</taxon>
    </lineage>
</organism>
<keyword evidence="2" id="KW-1185">Reference proteome</keyword>
<evidence type="ECO:0000313" key="2">
    <source>
        <dbReference type="Proteomes" id="UP000233375"/>
    </source>
</evidence>
<accession>A0A2N0YWU2</accession>
<dbReference type="InterPro" id="IPR025573">
    <property type="entry name" value="YwpF"/>
</dbReference>
<dbReference type="Proteomes" id="UP000233375">
    <property type="component" value="Unassembled WGS sequence"/>
</dbReference>
<name>A0A2N0YWU2_9BACI</name>
<proteinExistence type="predicted"/>